<accession>A0A433KMK5</accession>
<comment type="caution">
    <text evidence="4">The sequence shown here is derived from an EMBL/GenBank/DDBJ whole genome shotgun (WGS) entry which is preliminary data.</text>
</comment>
<sequence>MQPLCLSQSFTRTLVSAAVVSTFAFAAVNASADLSSRYVDNDGDMVADAPTDESQWVDPATLVFAYTPVEDPAVYAGVWSDFLDHLSEATGKRVQFFPVQSNAAQLEALRAGRLHVAGFNTGSTPVAVNCGGFRPFTMMAAEDGSFGYEMEIITYPGSGIESVADLGGRQLAFTAETSNSGFRAPSALLLSEYELKADEDYETAFSGSHDNSVLGVVNKDYEAAAIANSVATRMIARGVVNEGDYDIIYTSETFPTTAYGLANNLNPELAEKIQDAFFSYDWEGTALEAEFANSGEAQFIPITYQKNWAVIRTIADANGVTYDCD</sequence>
<proteinExistence type="inferred from homology"/>
<keyword evidence="5" id="KW-1185">Reference proteome</keyword>
<dbReference type="EMBL" id="RZHG01000018">
    <property type="protein sequence ID" value="RUR30868.1"/>
    <property type="molecule type" value="Genomic_DNA"/>
</dbReference>
<dbReference type="PANTHER" id="PTHR35841">
    <property type="entry name" value="PHOSPHONATES-BINDING PERIPLASMIC PROTEIN"/>
    <property type="match status" value="1"/>
</dbReference>
<evidence type="ECO:0000313" key="4">
    <source>
        <dbReference type="EMBL" id="RUR30868.1"/>
    </source>
</evidence>
<dbReference type="GO" id="GO:0055085">
    <property type="term" value="P:transmembrane transport"/>
    <property type="evidence" value="ECO:0007669"/>
    <property type="project" value="InterPro"/>
</dbReference>
<dbReference type="GO" id="GO:0043190">
    <property type="term" value="C:ATP-binding cassette (ABC) transporter complex"/>
    <property type="evidence" value="ECO:0007669"/>
    <property type="project" value="InterPro"/>
</dbReference>
<dbReference type="InterPro" id="IPR005770">
    <property type="entry name" value="PhnD"/>
</dbReference>
<dbReference type="PANTHER" id="PTHR35841:SF1">
    <property type="entry name" value="PHOSPHONATES-BINDING PERIPLASMIC PROTEIN"/>
    <property type="match status" value="1"/>
</dbReference>
<evidence type="ECO:0000256" key="3">
    <source>
        <dbReference type="SAM" id="SignalP"/>
    </source>
</evidence>
<comment type="similarity">
    <text evidence="1">Belongs to the phosphate/phosphite/phosphonate binding protein family.</text>
</comment>
<dbReference type="RefSeq" id="WP_126946802.1">
    <property type="nucleotide sequence ID" value="NZ_RZHG01000018.1"/>
</dbReference>
<keyword evidence="2 3" id="KW-0732">Signal</keyword>
<organism evidence="4 5">
    <name type="scientific">Vreelandella andesensis</name>
    <dbReference type="NCBI Taxonomy" id="447567"/>
    <lineage>
        <taxon>Bacteria</taxon>
        <taxon>Pseudomonadati</taxon>
        <taxon>Pseudomonadota</taxon>
        <taxon>Gammaproteobacteria</taxon>
        <taxon>Oceanospirillales</taxon>
        <taxon>Halomonadaceae</taxon>
        <taxon>Vreelandella</taxon>
    </lineage>
</organism>
<dbReference type="OrthoDB" id="5318791at2"/>
<gene>
    <name evidence="4" type="primary">phnD</name>
    <name evidence="4" type="ORF">ELY33_08635</name>
</gene>
<protein>
    <submittedName>
        <fullName evidence="4">Phosphate/phosphite/phosphonate ABC transporter substrate-binding protein</fullName>
    </submittedName>
</protein>
<reference evidence="4 5" key="1">
    <citation type="submission" date="2018-12" db="EMBL/GenBank/DDBJ databases">
        <title>three novel Halomonas strain isolated from plants.</title>
        <authorList>
            <person name="Sun C."/>
        </authorList>
    </citation>
    <scope>NUCLEOTIDE SEQUENCE [LARGE SCALE GENOMIC DNA]</scope>
    <source>
        <strain evidence="4 5">DSM 19434</strain>
    </source>
</reference>
<dbReference type="AlphaFoldDB" id="A0A433KMK5"/>
<evidence type="ECO:0000256" key="1">
    <source>
        <dbReference type="ARBA" id="ARBA00007162"/>
    </source>
</evidence>
<feature type="signal peptide" evidence="3">
    <location>
        <begin position="1"/>
        <end position="26"/>
    </location>
</feature>
<dbReference type="Pfam" id="PF12974">
    <property type="entry name" value="Phosphonate-bd"/>
    <property type="match status" value="1"/>
</dbReference>
<evidence type="ECO:0000256" key="2">
    <source>
        <dbReference type="ARBA" id="ARBA00022729"/>
    </source>
</evidence>
<feature type="chain" id="PRO_5018973141" evidence="3">
    <location>
        <begin position="27"/>
        <end position="325"/>
    </location>
</feature>
<evidence type="ECO:0000313" key="5">
    <source>
        <dbReference type="Proteomes" id="UP000287336"/>
    </source>
</evidence>
<dbReference type="SUPFAM" id="SSF53850">
    <property type="entry name" value="Periplasmic binding protein-like II"/>
    <property type="match status" value="1"/>
</dbReference>
<dbReference type="Gene3D" id="3.40.190.10">
    <property type="entry name" value="Periplasmic binding protein-like II"/>
    <property type="match status" value="2"/>
</dbReference>
<dbReference type="NCBIfam" id="TIGR01098">
    <property type="entry name" value="3A0109s03R"/>
    <property type="match status" value="1"/>
</dbReference>
<name>A0A433KMK5_9GAMM</name>
<dbReference type="Proteomes" id="UP000287336">
    <property type="component" value="Unassembled WGS sequence"/>
</dbReference>